<dbReference type="GO" id="GO:0016779">
    <property type="term" value="F:nucleotidyltransferase activity"/>
    <property type="evidence" value="ECO:0007669"/>
    <property type="project" value="InterPro"/>
</dbReference>
<evidence type="ECO:0000313" key="2">
    <source>
        <dbReference type="EMBL" id="OIO15742.1"/>
    </source>
</evidence>
<dbReference type="STRING" id="1805209.AUJ73_00145"/>
<sequence>MSLIYKAILKTVIYADIFDYPLTYEEIQRYLIEIDLKKRENKYLLNENKFISLLESHKEIERKEGFYFLKGRNQLIPIRKRRKIYSEEKITILKNLLKNLRHVKTIKMVGVTGSLAVDNADKEDDIDILIVTSQGLLWWTRLITTLITEITGKRRHPNDIDLKGKFCLNMFIDTNNLSVPECERNIYTAHEVAQMVPIHDLENTYELFINKNIWVKNYLPNAFDNKKSANIKKNPGTTNLTCVFEYIIKHLQLLYMRRHRTVEVIRDGMIRFHVYDHGTEIIKAYQDRLMKYKI</sequence>
<evidence type="ECO:0000259" key="1">
    <source>
        <dbReference type="Pfam" id="PF01909"/>
    </source>
</evidence>
<dbReference type="InterPro" id="IPR002934">
    <property type="entry name" value="Polymerase_NTP_transf_dom"/>
</dbReference>
<dbReference type="Proteomes" id="UP000183120">
    <property type="component" value="Unassembled WGS sequence"/>
</dbReference>
<dbReference type="Gene3D" id="3.30.460.10">
    <property type="entry name" value="Beta Polymerase, domain 2"/>
    <property type="match status" value="1"/>
</dbReference>
<gene>
    <name evidence="2" type="ORF">AUJ73_00145</name>
</gene>
<reference evidence="2 3" key="1">
    <citation type="journal article" date="2016" name="Environ. Microbiol.">
        <title>Genomic resolution of a cold subsurface aquifer community provides metabolic insights for novel microbes adapted to high CO concentrations.</title>
        <authorList>
            <person name="Probst A.J."/>
            <person name="Castelle C.J."/>
            <person name="Singh A."/>
            <person name="Brown C.T."/>
            <person name="Anantharaman K."/>
            <person name="Sharon I."/>
            <person name="Hug L.A."/>
            <person name="Burstein D."/>
            <person name="Emerson J.B."/>
            <person name="Thomas B.C."/>
            <person name="Banfield J.F."/>
        </authorList>
    </citation>
    <scope>NUCLEOTIDE SEQUENCE [LARGE SCALE GENOMIC DNA]</scope>
    <source>
        <strain evidence="2">CG1_02_37_22</strain>
    </source>
</reference>
<dbReference type="SUPFAM" id="SSF81301">
    <property type="entry name" value="Nucleotidyltransferase"/>
    <property type="match status" value="1"/>
</dbReference>
<accession>A0A1J4TZ98</accession>
<evidence type="ECO:0000313" key="3">
    <source>
        <dbReference type="Proteomes" id="UP000183120"/>
    </source>
</evidence>
<dbReference type="AlphaFoldDB" id="A0A1J4TZ98"/>
<organism evidence="2 3">
    <name type="scientific">Candidatus Gottesmanbacteria bacterium CG1_02_37_22</name>
    <dbReference type="NCBI Taxonomy" id="1805209"/>
    <lineage>
        <taxon>Bacteria</taxon>
        <taxon>Candidatus Gottesmaniibacteriota</taxon>
    </lineage>
</organism>
<protein>
    <recommendedName>
        <fullName evidence="1">Polymerase nucleotidyl transferase domain-containing protein</fullName>
    </recommendedName>
</protein>
<comment type="caution">
    <text evidence="2">The sequence shown here is derived from an EMBL/GenBank/DDBJ whole genome shotgun (WGS) entry which is preliminary data.</text>
</comment>
<dbReference type="Pfam" id="PF01909">
    <property type="entry name" value="NTP_transf_2"/>
    <property type="match status" value="1"/>
</dbReference>
<name>A0A1J4TZ98_9BACT</name>
<dbReference type="EMBL" id="MNUY01000001">
    <property type="protein sequence ID" value="OIO15742.1"/>
    <property type="molecule type" value="Genomic_DNA"/>
</dbReference>
<proteinExistence type="predicted"/>
<feature type="domain" description="Polymerase nucleotidyl transferase" evidence="1">
    <location>
        <begin position="94"/>
        <end position="135"/>
    </location>
</feature>
<dbReference type="InterPro" id="IPR043519">
    <property type="entry name" value="NT_sf"/>
</dbReference>